<reference evidence="7 8" key="1">
    <citation type="journal article" date="2010" name="Stand. Genomic Sci.">
        <title>Complete genome sequence of Segniliparus rotundus type strain (CDC 1076).</title>
        <authorList>
            <person name="Sikorski J."/>
            <person name="Lapidus A."/>
            <person name="Copeland A."/>
            <person name="Misra M."/>
            <person name="Glavina Del Rio T."/>
            <person name="Nolan M."/>
            <person name="Lucas S."/>
            <person name="Chen F."/>
            <person name="Tice H."/>
            <person name="Cheng J.F."/>
            <person name="Jando M."/>
            <person name="Schneider S."/>
            <person name="Bruce D."/>
            <person name="Goodwin L."/>
            <person name="Pitluck S."/>
            <person name="Liolios K."/>
            <person name="Mikhailova N."/>
            <person name="Pati A."/>
            <person name="Ivanova N."/>
            <person name="Mavromatis K."/>
            <person name="Chen A."/>
            <person name="Palaniappan K."/>
            <person name="Chertkov O."/>
            <person name="Land M."/>
            <person name="Hauser L."/>
            <person name="Chang Y.J."/>
            <person name="Jeffries C.D."/>
            <person name="Brettin T."/>
            <person name="Detter J.C."/>
            <person name="Han C."/>
            <person name="Rohde M."/>
            <person name="Goker M."/>
            <person name="Bristow J."/>
            <person name="Eisen J.A."/>
            <person name="Markowitz V."/>
            <person name="Hugenholtz P."/>
            <person name="Kyrpides N.C."/>
            <person name="Klenk H.P."/>
        </authorList>
    </citation>
    <scope>NUCLEOTIDE SEQUENCE [LARGE SCALE GENOMIC DNA]</scope>
    <source>
        <strain evidence="8">ATCC BAA-972 / CDC 1076 / CIP 108378 / DSM 44985 / JCM 13578</strain>
    </source>
</reference>
<evidence type="ECO:0000256" key="5">
    <source>
        <dbReference type="ARBA" id="ARBA00023163"/>
    </source>
</evidence>
<dbReference type="SUPFAM" id="SSF53850">
    <property type="entry name" value="Periplasmic binding protein-like II"/>
    <property type="match status" value="1"/>
</dbReference>
<keyword evidence="3" id="KW-0238">DNA-binding</keyword>
<dbReference type="PRINTS" id="PR00039">
    <property type="entry name" value="HTHLYSR"/>
</dbReference>
<evidence type="ECO:0000313" key="7">
    <source>
        <dbReference type="EMBL" id="ADG97068.1"/>
    </source>
</evidence>
<dbReference type="CDD" id="cd08434">
    <property type="entry name" value="PBP2_GltC_like"/>
    <property type="match status" value="1"/>
</dbReference>
<dbReference type="FunFam" id="1.10.10.10:FF:000001">
    <property type="entry name" value="LysR family transcriptional regulator"/>
    <property type="match status" value="1"/>
</dbReference>
<keyword evidence="2" id="KW-0805">Transcription regulation</keyword>
<dbReference type="PANTHER" id="PTHR30346:SF28">
    <property type="entry name" value="HTH-TYPE TRANSCRIPTIONAL REGULATOR CYNR"/>
    <property type="match status" value="1"/>
</dbReference>
<dbReference type="Gene3D" id="3.40.190.290">
    <property type="match status" value="1"/>
</dbReference>
<dbReference type="InterPro" id="IPR036388">
    <property type="entry name" value="WH-like_DNA-bd_sf"/>
</dbReference>
<proteinExistence type="inferred from homology"/>
<dbReference type="InterPro" id="IPR000847">
    <property type="entry name" value="LysR_HTH_N"/>
</dbReference>
<dbReference type="Gene3D" id="1.10.10.10">
    <property type="entry name" value="Winged helix-like DNA-binding domain superfamily/Winged helix DNA-binding domain"/>
    <property type="match status" value="1"/>
</dbReference>
<dbReference type="Pfam" id="PF03466">
    <property type="entry name" value="LysR_substrate"/>
    <property type="match status" value="1"/>
</dbReference>
<dbReference type="HOGENOM" id="CLU_039613_6_0_11"/>
<feature type="domain" description="HTH lysR-type" evidence="6">
    <location>
        <begin position="1"/>
        <end position="58"/>
    </location>
</feature>
<evidence type="ECO:0000256" key="4">
    <source>
        <dbReference type="ARBA" id="ARBA00023159"/>
    </source>
</evidence>
<name>D6ZCM6_SEGRD</name>
<dbReference type="SUPFAM" id="SSF46785">
    <property type="entry name" value="Winged helix' DNA-binding domain"/>
    <property type="match status" value="1"/>
</dbReference>
<dbReference type="GO" id="GO:0003677">
    <property type="term" value="F:DNA binding"/>
    <property type="evidence" value="ECO:0007669"/>
    <property type="project" value="UniProtKB-KW"/>
</dbReference>
<dbReference type="PROSITE" id="PS50931">
    <property type="entry name" value="HTH_LYSR"/>
    <property type="match status" value="1"/>
</dbReference>
<dbReference type="InterPro" id="IPR005119">
    <property type="entry name" value="LysR_subst-bd"/>
</dbReference>
<keyword evidence="4" id="KW-0010">Activator</keyword>
<comment type="similarity">
    <text evidence="1">Belongs to the LysR transcriptional regulatory family.</text>
</comment>
<keyword evidence="8" id="KW-1185">Reference proteome</keyword>
<evidence type="ECO:0000259" key="6">
    <source>
        <dbReference type="PROSITE" id="PS50931"/>
    </source>
</evidence>
<dbReference type="OrthoDB" id="9803735at2"/>
<dbReference type="GO" id="GO:0032993">
    <property type="term" value="C:protein-DNA complex"/>
    <property type="evidence" value="ECO:0007669"/>
    <property type="project" value="TreeGrafter"/>
</dbReference>
<evidence type="ECO:0000256" key="1">
    <source>
        <dbReference type="ARBA" id="ARBA00009437"/>
    </source>
</evidence>
<dbReference type="InterPro" id="IPR036390">
    <property type="entry name" value="WH_DNA-bd_sf"/>
</dbReference>
<sequence>MLNEDLDWFITLAETEHMTEAARLHSMSQPALSRALDRLERRLGTRLFDRHGKRLALNQRGRVLYTHARRAVAEVEAAIREIGDMVAAPGVVRLGFLHSFGMWLVPKLVSGYREEHPSVNFELTQDAADKVCRRIIDEELDLGIVAPRPNDPKLAWQPLLRQKLCLAVPAGHRLSRQDSVRLAEACDEPFILMSQGHGMRRLVEELAAAAGFQPKVAFESTELWTIRGLVASGLGVALIPFEGEEAGGPQGGNVVVLPLEDAGAEREVGLVFKSGMALSALVQDFKQFALQWAFEQRARG</sequence>
<dbReference type="eggNOG" id="COG0583">
    <property type="taxonomic scope" value="Bacteria"/>
</dbReference>
<organism evidence="7 8">
    <name type="scientific">Segniliparus rotundus (strain ATCC BAA-972 / CDC 1076 / CIP 108378 / DSM 44985 / JCM 13578)</name>
    <dbReference type="NCBI Taxonomy" id="640132"/>
    <lineage>
        <taxon>Bacteria</taxon>
        <taxon>Bacillati</taxon>
        <taxon>Actinomycetota</taxon>
        <taxon>Actinomycetes</taxon>
        <taxon>Mycobacteriales</taxon>
        <taxon>Segniliparaceae</taxon>
        <taxon>Segniliparus</taxon>
    </lineage>
</organism>
<dbReference type="AlphaFoldDB" id="D6ZCM6"/>
<gene>
    <name evidence="7" type="ordered locus">Srot_0586</name>
</gene>
<evidence type="ECO:0000256" key="3">
    <source>
        <dbReference type="ARBA" id="ARBA00023125"/>
    </source>
</evidence>
<dbReference type="Pfam" id="PF00126">
    <property type="entry name" value="HTH_1"/>
    <property type="match status" value="1"/>
</dbReference>
<evidence type="ECO:0000256" key="2">
    <source>
        <dbReference type="ARBA" id="ARBA00023015"/>
    </source>
</evidence>
<dbReference type="EMBL" id="CP001958">
    <property type="protein sequence ID" value="ADG97068.1"/>
    <property type="molecule type" value="Genomic_DNA"/>
</dbReference>
<dbReference type="PANTHER" id="PTHR30346">
    <property type="entry name" value="TRANSCRIPTIONAL DUAL REGULATOR HCAR-RELATED"/>
    <property type="match status" value="1"/>
</dbReference>
<dbReference type="Proteomes" id="UP000002247">
    <property type="component" value="Chromosome"/>
</dbReference>
<evidence type="ECO:0000313" key="8">
    <source>
        <dbReference type="Proteomes" id="UP000002247"/>
    </source>
</evidence>
<protein>
    <submittedName>
        <fullName evidence="7">Transcriptional regulator, LysR family</fullName>
    </submittedName>
</protein>
<keyword evidence="5" id="KW-0804">Transcription</keyword>
<dbReference type="STRING" id="640132.Srot_0586"/>
<dbReference type="KEGG" id="srt:Srot_0586"/>
<accession>D6ZCM6</accession>
<dbReference type="GO" id="GO:0003700">
    <property type="term" value="F:DNA-binding transcription factor activity"/>
    <property type="evidence" value="ECO:0007669"/>
    <property type="project" value="InterPro"/>
</dbReference>
<dbReference type="RefSeq" id="WP_013137524.1">
    <property type="nucleotide sequence ID" value="NC_014168.1"/>
</dbReference>